<name>A0A6P5WVG3_DURZI</name>
<dbReference type="Proteomes" id="UP000515121">
    <property type="component" value="Unplaced"/>
</dbReference>
<dbReference type="RefSeq" id="XP_022720140.1">
    <property type="nucleotide sequence ID" value="XM_022864405.1"/>
</dbReference>
<dbReference type="PANTHER" id="PTHR33494:SF5">
    <property type="entry name" value="F10A16.6 PROTEIN"/>
    <property type="match status" value="1"/>
</dbReference>
<dbReference type="KEGG" id="dzi:111277961"/>
<dbReference type="InterPro" id="IPR057939">
    <property type="entry name" value="TRF2_HOY1_PH"/>
</dbReference>
<evidence type="ECO:0000313" key="3">
    <source>
        <dbReference type="RefSeq" id="XP_022720140.1"/>
    </source>
</evidence>
<sequence>MENGILVSDEDTKEYALMNDSSQSWMQSTPQLDLVQALQMLPNLGLKLSKTPSFLNKLDQLVQEQNYNRDQASPNSAYVTAKAKIKDTLQQANKLKAENFPISLLKIGSWQRVSRNEGDLVAKFYFAKRKLVWEFLENALKSKIEIQWSDILSLKAVIQEDQSGTLEIELNQPPSFHHEIDPQPRKHTQWRMVSDFTGGQAPTFRRHYLEFPPGALEKPLEKLLRCDNRLFQLSRQGYPTLECPYFQKHTFGIDFSFDFGGQQHVNPEQQQFLFSNVSSQYLSQYFQTFEQKTQKSINLKDSDSPISVMDFSHIDEHTRNQMPGQGMNNVKDSLITNQVGGMSFTTALVPQVNSTISFQNSHIPSYVQEVMKNQHRRLVPTLSTSQMHPIALQETERHQSSFQILNDLQTMLSNNSETEVSNGMTEDNLSRERHLTNNISNVTANYGQNMVDNVVVMSNNLSSSVDNLIYPQVASWPQSQVSHENMNMNLLPDNNSFSSSATMEYFPNFNHEFNDWIWKSE</sequence>
<organism evidence="2 3">
    <name type="scientific">Durio zibethinus</name>
    <name type="common">Durian</name>
    <dbReference type="NCBI Taxonomy" id="66656"/>
    <lineage>
        <taxon>Eukaryota</taxon>
        <taxon>Viridiplantae</taxon>
        <taxon>Streptophyta</taxon>
        <taxon>Embryophyta</taxon>
        <taxon>Tracheophyta</taxon>
        <taxon>Spermatophyta</taxon>
        <taxon>Magnoliopsida</taxon>
        <taxon>eudicotyledons</taxon>
        <taxon>Gunneridae</taxon>
        <taxon>Pentapetalae</taxon>
        <taxon>rosids</taxon>
        <taxon>malvids</taxon>
        <taxon>Malvales</taxon>
        <taxon>Malvaceae</taxon>
        <taxon>Helicteroideae</taxon>
        <taxon>Durio</taxon>
    </lineage>
</organism>
<dbReference type="Pfam" id="PF24818">
    <property type="entry name" value="PH_TRF2_HOY1"/>
    <property type="match status" value="1"/>
</dbReference>
<dbReference type="PANTHER" id="PTHR33494">
    <property type="entry name" value="OS02G0793800 PROTEIN"/>
    <property type="match status" value="1"/>
</dbReference>
<accession>A0A6P5WVG3</accession>
<evidence type="ECO:0000313" key="2">
    <source>
        <dbReference type="Proteomes" id="UP000515121"/>
    </source>
</evidence>
<reference evidence="3" key="1">
    <citation type="submission" date="2025-08" db="UniProtKB">
        <authorList>
            <consortium name="RefSeq"/>
        </authorList>
    </citation>
    <scope>IDENTIFICATION</scope>
    <source>
        <tissue evidence="3">Fruit stalk</tissue>
    </source>
</reference>
<evidence type="ECO:0000259" key="1">
    <source>
        <dbReference type="Pfam" id="PF24818"/>
    </source>
</evidence>
<protein>
    <submittedName>
        <fullName evidence="3">Uncharacterized protein LOC111277961 isoform X1</fullName>
    </submittedName>
</protein>
<dbReference type="GeneID" id="111277961"/>
<gene>
    <name evidence="3" type="primary">LOC111277961</name>
</gene>
<proteinExistence type="predicted"/>
<dbReference type="OrthoDB" id="6159439at2759"/>
<keyword evidence="2" id="KW-1185">Reference proteome</keyword>
<feature type="domain" description="TRF2/HOY1 PH-like" evidence="1">
    <location>
        <begin position="99"/>
        <end position="217"/>
    </location>
</feature>
<dbReference type="AlphaFoldDB" id="A0A6P5WVG3"/>